<evidence type="ECO:0000259" key="1">
    <source>
        <dbReference type="Pfam" id="PF13649"/>
    </source>
</evidence>
<dbReference type="EMBL" id="VCGU01000005">
    <property type="protein sequence ID" value="TRY75104.1"/>
    <property type="molecule type" value="Genomic_DNA"/>
</dbReference>
<keyword evidence="3" id="KW-1185">Reference proteome</keyword>
<gene>
    <name evidence="2" type="ORF">TCAL_13924</name>
</gene>
<organism evidence="2 3">
    <name type="scientific">Tigriopus californicus</name>
    <name type="common">Marine copepod</name>
    <dbReference type="NCBI Taxonomy" id="6832"/>
    <lineage>
        <taxon>Eukaryota</taxon>
        <taxon>Metazoa</taxon>
        <taxon>Ecdysozoa</taxon>
        <taxon>Arthropoda</taxon>
        <taxon>Crustacea</taxon>
        <taxon>Multicrustacea</taxon>
        <taxon>Hexanauplia</taxon>
        <taxon>Copepoda</taxon>
        <taxon>Harpacticoida</taxon>
        <taxon>Harpacticidae</taxon>
        <taxon>Tigriopus</taxon>
    </lineage>
</organism>
<accession>A0A553PBP7</accession>
<dbReference type="InterPro" id="IPR041698">
    <property type="entry name" value="Methyltransf_25"/>
</dbReference>
<protein>
    <recommendedName>
        <fullName evidence="1">Methyltransferase domain-containing protein</fullName>
    </recommendedName>
</protein>
<dbReference type="Proteomes" id="UP000318571">
    <property type="component" value="Chromosome 2"/>
</dbReference>
<evidence type="ECO:0000313" key="2">
    <source>
        <dbReference type="EMBL" id="TRY75104.1"/>
    </source>
</evidence>
<dbReference type="InterPro" id="IPR029063">
    <property type="entry name" value="SAM-dependent_MTases_sf"/>
</dbReference>
<dbReference type="CDD" id="cd02440">
    <property type="entry name" value="AdoMet_MTases"/>
    <property type="match status" value="1"/>
</dbReference>
<dbReference type="Pfam" id="PF13649">
    <property type="entry name" value="Methyltransf_25"/>
    <property type="match status" value="1"/>
</dbReference>
<proteinExistence type="predicted"/>
<feature type="domain" description="Methyltransferase" evidence="1">
    <location>
        <begin position="55"/>
        <end position="147"/>
    </location>
</feature>
<comment type="caution">
    <text evidence="2">The sequence shown here is derived from an EMBL/GenBank/DDBJ whole genome shotgun (WGS) entry which is preliminary data.</text>
</comment>
<dbReference type="OMA" id="HERKHIE"/>
<sequence>MDGFQLYEHYRNIGMILAEAEAAEKHAHLFHENQYQEILEKQIIKCLDASPHHRVVDLGAGSCAFASRLAKSMHLKHPILCVDDSAAILHLEHERKHIETLNIDPVEFARKDLAYDRLYVLGAVHHFGVDHLPDIFSGIFRHLSADGKLVVEKPDKEFMDLPLFDKALAELNKMDIMPTKDFITLLTKAGFKHFKIIKFRFTFRTSKNWIFEKIRERAFLCLGSFTHEEIEEGIRELEKKWQGMDEITFTPEKDIIVADKTEN</sequence>
<dbReference type="AlphaFoldDB" id="A0A553PBP7"/>
<name>A0A553PBP7_TIGCA</name>
<dbReference type="Gene3D" id="3.40.50.150">
    <property type="entry name" value="Vaccinia Virus protein VP39"/>
    <property type="match status" value="1"/>
</dbReference>
<dbReference type="SUPFAM" id="SSF53335">
    <property type="entry name" value="S-adenosyl-L-methionine-dependent methyltransferases"/>
    <property type="match status" value="1"/>
</dbReference>
<evidence type="ECO:0000313" key="3">
    <source>
        <dbReference type="Proteomes" id="UP000318571"/>
    </source>
</evidence>
<reference evidence="2 3" key="1">
    <citation type="journal article" date="2018" name="Nat. Ecol. Evol.">
        <title>Genomic signatures of mitonuclear coevolution across populations of Tigriopus californicus.</title>
        <authorList>
            <person name="Barreto F.S."/>
            <person name="Watson E.T."/>
            <person name="Lima T.G."/>
            <person name="Willett C.S."/>
            <person name="Edmands S."/>
            <person name="Li W."/>
            <person name="Burton R.S."/>
        </authorList>
    </citation>
    <scope>NUCLEOTIDE SEQUENCE [LARGE SCALE GENOMIC DNA]</scope>
    <source>
        <strain evidence="2 3">San Diego</strain>
    </source>
</reference>